<dbReference type="FunFam" id="3.40.50.720:FF:000200">
    <property type="entry name" value="Aspartate-semialdehyde dehydrogenase"/>
    <property type="match status" value="1"/>
</dbReference>
<dbReference type="GO" id="GO:0046983">
    <property type="term" value="F:protein dimerization activity"/>
    <property type="evidence" value="ECO:0007669"/>
    <property type="project" value="InterPro"/>
</dbReference>
<feature type="active site" description="Acyl-thioester intermediate" evidence="13">
    <location>
        <position position="151"/>
    </location>
</feature>
<dbReference type="OrthoDB" id="1894490at2759"/>
<dbReference type="OMA" id="CEEEMKM"/>
<comment type="similarity">
    <text evidence="3">Belongs to the aspartate-semialdehyde dehydrogenase family.</text>
</comment>
<keyword evidence="8" id="KW-0560">Oxidoreductase</keyword>
<keyword evidence="5" id="KW-0028">Amino-acid biosynthesis</keyword>
<dbReference type="PIRSF" id="PIRSF000148">
    <property type="entry name" value="ASA_dh"/>
    <property type="match status" value="1"/>
</dbReference>
<dbReference type="AlphaFoldDB" id="A0A1Y2EVD5"/>
<dbReference type="SUPFAM" id="SSF55347">
    <property type="entry name" value="Glyceraldehyde-3-phosphate dehydrogenase-like, C-terminal domain"/>
    <property type="match status" value="1"/>
</dbReference>
<keyword evidence="6" id="KW-0791">Threonine biosynthesis</keyword>
<comment type="pathway">
    <text evidence="2">Amino-acid biosynthesis; L-threonine biosynthesis; L-threonine from L-aspartate: step 2/5.</text>
</comment>
<dbReference type="SMART" id="SM00859">
    <property type="entry name" value="Semialdhyde_dh"/>
    <property type="match status" value="1"/>
</dbReference>
<feature type="active site" description="Proton acceptor" evidence="13">
    <location>
        <position position="246"/>
    </location>
</feature>
<keyword evidence="16" id="KW-1185">Reference proteome</keyword>
<keyword evidence="9" id="KW-0486">Methionine biosynthesis</keyword>
<evidence type="ECO:0000256" key="12">
    <source>
        <dbReference type="ARBA" id="ARBA00050041"/>
    </source>
</evidence>
<dbReference type="NCBIfam" id="NF006416">
    <property type="entry name" value="PRK08664.1"/>
    <property type="match status" value="1"/>
</dbReference>
<evidence type="ECO:0000256" key="9">
    <source>
        <dbReference type="ARBA" id="ARBA00023167"/>
    </source>
</evidence>
<reference evidence="15 16" key="1">
    <citation type="submission" date="2016-07" db="EMBL/GenBank/DDBJ databases">
        <title>Pervasive Adenine N6-methylation of Active Genes in Fungi.</title>
        <authorList>
            <consortium name="DOE Joint Genome Institute"/>
            <person name="Mondo S.J."/>
            <person name="Dannebaum R.O."/>
            <person name="Kuo R.C."/>
            <person name="Labutti K."/>
            <person name="Haridas S."/>
            <person name="Kuo A."/>
            <person name="Salamov A."/>
            <person name="Ahrendt S.R."/>
            <person name="Lipzen A."/>
            <person name="Sullivan W."/>
            <person name="Andreopoulos W.B."/>
            <person name="Clum A."/>
            <person name="Lindquist E."/>
            <person name="Daum C."/>
            <person name="Ramamoorthy G.K."/>
            <person name="Gryganskyi A."/>
            <person name="Culley D."/>
            <person name="Magnuson J.K."/>
            <person name="James T.Y."/>
            <person name="O'Malley M.A."/>
            <person name="Stajich J.E."/>
            <person name="Spatafora J.W."/>
            <person name="Visel A."/>
            <person name="Grigoriev I.V."/>
        </authorList>
    </citation>
    <scope>NUCLEOTIDE SEQUENCE [LARGE SCALE GENOMIC DNA]</scope>
    <source>
        <strain evidence="15 16">12-1054</strain>
    </source>
</reference>
<comment type="pathway">
    <text evidence="1">Amino-acid biosynthesis; L-methionine biosynthesis via de novo pathway; L-homoserine from L-aspartate: step 2/3.</text>
</comment>
<name>A0A1Y2EVD5_PROLT</name>
<protein>
    <recommendedName>
        <fullName evidence="12">Aspartate-semialdehyde dehydrogenase</fullName>
        <ecNumber evidence="4">1.2.1.11</ecNumber>
    </recommendedName>
</protein>
<dbReference type="Pfam" id="PF02774">
    <property type="entry name" value="Semialdhyde_dhC"/>
    <property type="match status" value="1"/>
</dbReference>
<dbReference type="GO" id="GO:0004073">
    <property type="term" value="F:aspartate-semialdehyde dehydrogenase activity"/>
    <property type="evidence" value="ECO:0007669"/>
    <property type="project" value="UniProtKB-EC"/>
</dbReference>
<comment type="caution">
    <text evidence="15">The sequence shown here is derived from an EMBL/GenBank/DDBJ whole genome shotgun (WGS) entry which is preliminary data.</text>
</comment>
<sequence length="357" mass="38302">MSKTYNVGILGATGTVGQRFITLLKTHPFLKIHRLGASSRSAGKTYLKATKWKQSTPCHDGVKEMVIQPCSPEHFEGCHIIFSGLDADVAGEIEAAFRKADFKIFSNAKNYRRDPLVPLLVPTANPAHLQLIRQQQKETGAGGFIVTNSNCSTAGMVVPLAAIQAAFPGLMDSVDVVTLQAISGGGYPGVPSLDILDNVVPFISGEEEKMEWETGKILGHYAEPSIQHAEMSVSASCNRVAVIDGHLGCVTIRYAKEAALPSVAEIVAAMEAWMPLQQSDALPSAPKKAIFVHQDEDRPQPRLDRELEGGYAVSVGRVRELPGGRGVKFICLVHNTVLGAAGMGILNAELAIQHGFI</sequence>
<dbReference type="Pfam" id="PF01118">
    <property type="entry name" value="Semialdhyde_dh"/>
    <property type="match status" value="1"/>
</dbReference>
<feature type="domain" description="Semialdehyde dehydrogenase NAD-binding" evidence="14">
    <location>
        <begin position="6"/>
        <end position="132"/>
    </location>
</feature>
<dbReference type="InterPro" id="IPR000534">
    <property type="entry name" value="Semialdehyde_DH_NAD-bd"/>
</dbReference>
<dbReference type="Proteomes" id="UP000193685">
    <property type="component" value="Unassembled WGS sequence"/>
</dbReference>
<organism evidence="15 16">
    <name type="scientific">Protomyces lactucae-debilis</name>
    <dbReference type="NCBI Taxonomy" id="2754530"/>
    <lineage>
        <taxon>Eukaryota</taxon>
        <taxon>Fungi</taxon>
        <taxon>Dikarya</taxon>
        <taxon>Ascomycota</taxon>
        <taxon>Taphrinomycotina</taxon>
        <taxon>Taphrinomycetes</taxon>
        <taxon>Taphrinales</taxon>
        <taxon>Protomycetaceae</taxon>
        <taxon>Protomyces</taxon>
    </lineage>
</organism>
<evidence type="ECO:0000259" key="14">
    <source>
        <dbReference type="SMART" id="SM00859"/>
    </source>
</evidence>
<dbReference type="PANTHER" id="PTHR46718:SF1">
    <property type="entry name" value="ASPARTATE-SEMIALDEHYDE DEHYDROGENASE"/>
    <property type="match status" value="1"/>
</dbReference>
<dbReference type="GeneID" id="63782918"/>
<dbReference type="InterPro" id="IPR005676">
    <property type="entry name" value="Asp_semi-ald_DH_pep-lack"/>
</dbReference>
<dbReference type="STRING" id="56484.A0A1Y2EVD5"/>
<evidence type="ECO:0000256" key="11">
    <source>
        <dbReference type="ARBA" id="ARBA00049950"/>
    </source>
</evidence>
<dbReference type="InterPro" id="IPR036291">
    <property type="entry name" value="NAD(P)-bd_dom_sf"/>
</dbReference>
<dbReference type="SUPFAM" id="SSF51735">
    <property type="entry name" value="NAD(P)-binding Rossmann-fold domains"/>
    <property type="match status" value="1"/>
</dbReference>
<comment type="function">
    <text evidence="11">Catalyzes the NADPH-dependent formation of L-aspartate 4-semialdehyde (L-ASA) by the reductive dephosphorylation of 4-phospho-L-aspartate. Mediates the second step in the biosynthesis of amino acids that derive from aspartate (the aspartate family of amino acids), including methioinine and threonine, the latter of which is a precursor to isoleucine.</text>
</comment>
<dbReference type="EMBL" id="MCFI01000027">
    <property type="protein sequence ID" value="ORY75106.1"/>
    <property type="molecule type" value="Genomic_DNA"/>
</dbReference>
<dbReference type="RefSeq" id="XP_040722218.1">
    <property type="nucleotide sequence ID" value="XM_040866319.1"/>
</dbReference>
<evidence type="ECO:0000256" key="4">
    <source>
        <dbReference type="ARBA" id="ARBA00013120"/>
    </source>
</evidence>
<evidence type="ECO:0000313" key="16">
    <source>
        <dbReference type="Proteomes" id="UP000193685"/>
    </source>
</evidence>
<evidence type="ECO:0000256" key="1">
    <source>
        <dbReference type="ARBA" id="ARBA00005021"/>
    </source>
</evidence>
<evidence type="ECO:0000256" key="13">
    <source>
        <dbReference type="PIRSR" id="PIRSR000148-1"/>
    </source>
</evidence>
<gene>
    <name evidence="15" type="ORF">BCR37DRAFT_193292</name>
</gene>
<accession>A0A1Y2EVD5</accession>
<dbReference type="NCBIfam" id="TIGR00978">
    <property type="entry name" value="asd_EA"/>
    <property type="match status" value="1"/>
</dbReference>
<dbReference type="Gene3D" id="3.30.360.10">
    <property type="entry name" value="Dihydrodipicolinate Reductase, domain 2"/>
    <property type="match status" value="1"/>
</dbReference>
<evidence type="ECO:0000256" key="7">
    <source>
        <dbReference type="ARBA" id="ARBA00022857"/>
    </source>
</evidence>
<dbReference type="CDD" id="cd02315">
    <property type="entry name" value="ScASADH_like_N"/>
    <property type="match status" value="1"/>
</dbReference>
<comment type="catalytic activity">
    <reaction evidence="10">
        <text>L-aspartate 4-semialdehyde + phosphate + NADP(+) = 4-phospho-L-aspartate + NADPH + H(+)</text>
        <dbReference type="Rhea" id="RHEA:24284"/>
        <dbReference type="ChEBI" id="CHEBI:15378"/>
        <dbReference type="ChEBI" id="CHEBI:43474"/>
        <dbReference type="ChEBI" id="CHEBI:57535"/>
        <dbReference type="ChEBI" id="CHEBI:57783"/>
        <dbReference type="ChEBI" id="CHEBI:58349"/>
        <dbReference type="ChEBI" id="CHEBI:537519"/>
        <dbReference type="EC" id="1.2.1.11"/>
    </reaction>
    <physiologicalReaction direction="right-to-left" evidence="10">
        <dbReference type="Rhea" id="RHEA:24286"/>
    </physiologicalReaction>
</comment>
<evidence type="ECO:0000313" key="15">
    <source>
        <dbReference type="EMBL" id="ORY75106.1"/>
    </source>
</evidence>
<evidence type="ECO:0000256" key="8">
    <source>
        <dbReference type="ARBA" id="ARBA00023002"/>
    </source>
</evidence>
<dbReference type="InterPro" id="IPR051823">
    <property type="entry name" value="ASADH-related"/>
</dbReference>
<keyword evidence="7" id="KW-0521">NADP</keyword>
<dbReference type="GO" id="GO:0051287">
    <property type="term" value="F:NAD binding"/>
    <property type="evidence" value="ECO:0007669"/>
    <property type="project" value="InterPro"/>
</dbReference>
<evidence type="ECO:0000256" key="2">
    <source>
        <dbReference type="ARBA" id="ARBA00005097"/>
    </source>
</evidence>
<dbReference type="GO" id="GO:0009088">
    <property type="term" value="P:threonine biosynthetic process"/>
    <property type="evidence" value="ECO:0007669"/>
    <property type="project" value="UniProtKB-KW"/>
</dbReference>
<dbReference type="InterPro" id="IPR012280">
    <property type="entry name" value="Semialdhyde_DH_dimer_dom"/>
</dbReference>
<dbReference type="Gene3D" id="3.40.50.720">
    <property type="entry name" value="NAD(P)-binding Rossmann-like Domain"/>
    <property type="match status" value="1"/>
</dbReference>
<evidence type="ECO:0000256" key="5">
    <source>
        <dbReference type="ARBA" id="ARBA00022605"/>
    </source>
</evidence>
<evidence type="ECO:0000256" key="10">
    <source>
        <dbReference type="ARBA" id="ARBA00049864"/>
    </source>
</evidence>
<proteinExistence type="inferred from homology"/>
<dbReference type="GO" id="GO:0009086">
    <property type="term" value="P:methionine biosynthetic process"/>
    <property type="evidence" value="ECO:0007669"/>
    <property type="project" value="UniProtKB-KW"/>
</dbReference>
<dbReference type="FunFam" id="3.30.360.10:FF:000016">
    <property type="entry name" value="Probable aspartate-semialdehyde dehydrogenase"/>
    <property type="match status" value="1"/>
</dbReference>
<dbReference type="EC" id="1.2.1.11" evidence="4"/>
<dbReference type="PANTHER" id="PTHR46718">
    <property type="entry name" value="ASPARTATE-SEMIALDEHYDE DEHYDROGENASE"/>
    <property type="match status" value="1"/>
</dbReference>
<evidence type="ECO:0000256" key="6">
    <source>
        <dbReference type="ARBA" id="ARBA00022697"/>
    </source>
</evidence>
<dbReference type="CDD" id="cd18130">
    <property type="entry name" value="ASADH_C_arch_fung_like"/>
    <property type="match status" value="1"/>
</dbReference>
<evidence type="ECO:0000256" key="3">
    <source>
        <dbReference type="ARBA" id="ARBA00010584"/>
    </source>
</evidence>
<dbReference type="GO" id="GO:0050661">
    <property type="term" value="F:NADP binding"/>
    <property type="evidence" value="ECO:0007669"/>
    <property type="project" value="InterPro"/>
</dbReference>